<accession>A0A6C0CFV9</accession>
<name>A0A6C0CFV9_9ZZZZ</name>
<proteinExistence type="predicted"/>
<protein>
    <submittedName>
        <fullName evidence="1">Uncharacterized protein</fullName>
    </submittedName>
</protein>
<dbReference type="AlphaFoldDB" id="A0A6C0CFV9"/>
<dbReference type="EMBL" id="MN739412">
    <property type="protein sequence ID" value="QHT03468.1"/>
    <property type="molecule type" value="Genomic_DNA"/>
</dbReference>
<evidence type="ECO:0000313" key="1">
    <source>
        <dbReference type="EMBL" id="QHT03468.1"/>
    </source>
</evidence>
<organism evidence="1">
    <name type="scientific">viral metagenome</name>
    <dbReference type="NCBI Taxonomy" id="1070528"/>
    <lineage>
        <taxon>unclassified sequences</taxon>
        <taxon>metagenomes</taxon>
        <taxon>organismal metagenomes</taxon>
    </lineage>
</organism>
<sequence length="331" mass="38528">MEADNPFASFANRGGSEVYLPDADYLPEMYEYLGVDNFDQTGLIAPDYLSSWIGVRNEGWTTDDDGNEYIEFTGEDGVIKVVERFEPDDREMIIYYLERLPKLVLKRLAQKMENKKNAGAGAMPLSKISRDLFHRISSPDLKGKTLIGLCIQNAEINRYCNQDDQRLFRQRLLSEFDLDWTNDRRGFATPRELYVQLYTAYYVISEDDYGFYRDRVSRPINWEPIVRIVPRPNWRGLTYFFFFPEEPEISFLVSQQDDGSLVEERTRAVRELAGPERFDELINETINSGDTIGPEDTAIFRIGNVNQSLDWYVSNFDIPGDQNVLYVWLLE</sequence>
<reference evidence="1" key="1">
    <citation type="journal article" date="2020" name="Nature">
        <title>Giant virus diversity and host interactions through global metagenomics.</title>
        <authorList>
            <person name="Schulz F."/>
            <person name="Roux S."/>
            <person name="Paez-Espino D."/>
            <person name="Jungbluth S."/>
            <person name="Walsh D.A."/>
            <person name="Denef V.J."/>
            <person name="McMahon K.D."/>
            <person name="Konstantinidis K.T."/>
            <person name="Eloe-Fadrosh E.A."/>
            <person name="Kyrpides N.C."/>
            <person name="Woyke T."/>
        </authorList>
    </citation>
    <scope>NUCLEOTIDE SEQUENCE</scope>
    <source>
        <strain evidence="1">GVMAG-M-3300021079-18</strain>
    </source>
</reference>